<accession>A0A2P2KAK0</accession>
<dbReference type="InterPro" id="IPR035979">
    <property type="entry name" value="RBD_domain_sf"/>
</dbReference>
<dbReference type="GO" id="GO:0006397">
    <property type="term" value="P:mRNA processing"/>
    <property type="evidence" value="ECO:0007669"/>
    <property type="project" value="UniProtKB-KW"/>
</dbReference>
<evidence type="ECO:0000256" key="5">
    <source>
        <dbReference type="SAM" id="MobiDB-lite"/>
    </source>
</evidence>
<sequence length="969" mass="107887">MSRSSQHREKYRLASVISRVDDDEGTAARTRPYSFDEIMSRRKNRKLPVNEKEGFFEETPGNVVVGKISNISAPERGSGQSKDSSHSAQKHLSKGNMKASSRKKEEKAYLNDGHLVKHKDKETRDSKNKLRGHDEDLRTNAKGRIEERVHGRRMNNERPSNYYRDEAAKKHSRDLESDRHMGRNREKSERESKRKYPDGDDKKSRDMNTMKKNDLGKGHDLEISERKKGKESSKSHFEETRLKRRRSRSREHEDKNRRSISLSPKAYKRGSYRGKDYVDVSSHFSKGMSGRQHSDIDRSKGMFNGSGSQYRRHSGSTSGLGGYSPRKRRTEAAVKIPSPMKRSPEKRSAKWDIAPEGKHSTFPASIPSDFLSLNKITSSVIGELVSAAPVRSTTLKSPSEILASALSTSKNASIDSIQLTQATRPMRRLYMDNLPASSSEKAVVEVLNNFLISSGANHIQGTQPCINCIINKEKGQALVEFLTPEDASAALSFDGSMFLGSIIKIRRPKDFVEVASGEPEKSVVPADLISDVVDDSPQKIFIGGISKALSSDMFMEIATAFGPLKAFQFESGEDLNESCAFLEYADHSVTLRACAGLNGMKLGGQVITAVQAIPNESSRNKHGIPDHARPLLEKPTEILKLKNLLDPKALSSLSQTEIEEVLEDVRSECQRFGTIASVNVVKHVASPISVPEACKVDDDKVSSGTEQNLGSGQRNPKAELLDGAIDQKIVEGNSTIDDKPADDPMEDKPCQPKQVDTDMAVEDQACKTISDSQELPHQENTSNDESNCRSDEVTDKMHVVRDTSLENKMTDGGKSTLEKVSEDLKEAFPDDSIGIMLDPIEKEDNEELDSRGLMNDAVGTRLDHIERRENEELDCKGLMNEAVWTTTDPVEKEDEGKVQILSDPIGKEDNEEKVNSLGHVFELGCVFVEFKRSEAACTAVHCLHGRLFDGRTVIAEYVSLDEYRSRFPK</sequence>
<feature type="region of interest" description="Disordered" evidence="5">
    <location>
        <begin position="696"/>
        <end position="722"/>
    </location>
</feature>
<dbReference type="SMART" id="SM00360">
    <property type="entry name" value="RRM"/>
    <property type="match status" value="2"/>
</dbReference>
<dbReference type="AlphaFoldDB" id="A0A2P2KAK0"/>
<feature type="compositionally biased region" description="Basic and acidic residues" evidence="5">
    <location>
        <begin position="1"/>
        <end position="12"/>
    </location>
</feature>
<feature type="domain" description="RRM" evidence="6">
    <location>
        <begin position="427"/>
        <end position="510"/>
    </location>
</feature>
<feature type="domain" description="RRM" evidence="6">
    <location>
        <begin position="538"/>
        <end position="614"/>
    </location>
</feature>
<keyword evidence="1" id="KW-0507">mRNA processing</keyword>
<organism evidence="7">
    <name type="scientific">Rhizophora mucronata</name>
    <name type="common">Asiatic mangrove</name>
    <dbReference type="NCBI Taxonomy" id="61149"/>
    <lineage>
        <taxon>Eukaryota</taxon>
        <taxon>Viridiplantae</taxon>
        <taxon>Streptophyta</taxon>
        <taxon>Embryophyta</taxon>
        <taxon>Tracheophyta</taxon>
        <taxon>Spermatophyta</taxon>
        <taxon>Magnoliopsida</taxon>
        <taxon>eudicotyledons</taxon>
        <taxon>Gunneridae</taxon>
        <taxon>Pentapetalae</taxon>
        <taxon>rosids</taxon>
        <taxon>fabids</taxon>
        <taxon>Malpighiales</taxon>
        <taxon>Rhizophoraceae</taxon>
        <taxon>Rhizophora</taxon>
    </lineage>
</organism>
<reference evidence="7" key="1">
    <citation type="submission" date="2018-02" db="EMBL/GenBank/DDBJ databases">
        <title>Rhizophora mucronata_Transcriptome.</title>
        <authorList>
            <person name="Meera S.P."/>
            <person name="Sreeshan A."/>
            <person name="Augustine A."/>
        </authorList>
    </citation>
    <scope>NUCLEOTIDE SEQUENCE</scope>
    <source>
        <tissue evidence="7">Leaf</tissue>
    </source>
</reference>
<evidence type="ECO:0000313" key="7">
    <source>
        <dbReference type="EMBL" id="MBX02763.1"/>
    </source>
</evidence>
<evidence type="ECO:0000256" key="1">
    <source>
        <dbReference type="ARBA" id="ARBA00022664"/>
    </source>
</evidence>
<protein>
    <submittedName>
        <fullName evidence="7">Uncharacterized protein LOC105129896</fullName>
    </submittedName>
</protein>
<dbReference type="InterPro" id="IPR012677">
    <property type="entry name" value="Nucleotide-bd_a/b_plait_sf"/>
</dbReference>
<dbReference type="EMBL" id="GGEC01022272">
    <property type="protein sequence ID" value="MBX02756.1"/>
    <property type="molecule type" value="Transcribed_RNA"/>
</dbReference>
<dbReference type="PROSITE" id="PS50102">
    <property type="entry name" value="RRM"/>
    <property type="match status" value="2"/>
</dbReference>
<dbReference type="InterPro" id="IPR000504">
    <property type="entry name" value="RRM_dom"/>
</dbReference>
<feature type="region of interest" description="Disordered" evidence="5">
    <location>
        <begin position="769"/>
        <end position="791"/>
    </location>
</feature>
<feature type="compositionally biased region" description="Polar residues" evidence="5">
    <location>
        <begin position="769"/>
        <end position="785"/>
    </location>
</feature>
<dbReference type="SUPFAM" id="SSF54928">
    <property type="entry name" value="RNA-binding domain, RBD"/>
    <property type="match status" value="2"/>
</dbReference>
<dbReference type="FunFam" id="3.30.70.330:FF:000879">
    <property type="entry name" value="Splicing factor U2af large subunit A"/>
    <property type="match status" value="1"/>
</dbReference>
<evidence type="ECO:0000256" key="2">
    <source>
        <dbReference type="ARBA" id="ARBA00022884"/>
    </source>
</evidence>
<dbReference type="PANTHER" id="PTHR23139">
    <property type="entry name" value="RNA-BINDING PROTEIN"/>
    <property type="match status" value="1"/>
</dbReference>
<evidence type="ECO:0000256" key="3">
    <source>
        <dbReference type="ARBA" id="ARBA00023187"/>
    </source>
</evidence>
<feature type="compositionally biased region" description="Basic and acidic residues" evidence="5">
    <location>
        <begin position="163"/>
        <end position="241"/>
    </location>
</feature>
<evidence type="ECO:0000259" key="6">
    <source>
        <dbReference type="PROSITE" id="PS50102"/>
    </source>
</evidence>
<dbReference type="GO" id="GO:0008380">
    <property type="term" value="P:RNA splicing"/>
    <property type="evidence" value="ECO:0007669"/>
    <property type="project" value="UniProtKB-KW"/>
</dbReference>
<feature type="region of interest" description="Disordered" evidence="5">
    <location>
        <begin position="1"/>
        <end position="268"/>
    </location>
</feature>
<feature type="compositionally biased region" description="Basic and acidic residues" evidence="5">
    <location>
        <begin position="119"/>
        <end position="149"/>
    </location>
</feature>
<keyword evidence="3" id="KW-0508">mRNA splicing</keyword>
<dbReference type="Gene3D" id="3.30.70.330">
    <property type="match status" value="4"/>
</dbReference>
<feature type="compositionally biased region" description="Polar residues" evidence="5">
    <location>
        <begin position="702"/>
        <end position="714"/>
    </location>
</feature>
<name>A0A2P2KAK0_RHIMU</name>
<dbReference type="Pfam" id="PF00076">
    <property type="entry name" value="RRM_1"/>
    <property type="match status" value="1"/>
</dbReference>
<dbReference type="EMBL" id="GGEC01022273">
    <property type="protein sequence ID" value="MBX02757.1"/>
    <property type="molecule type" value="Transcribed_RNA"/>
</dbReference>
<dbReference type="GO" id="GO:0003723">
    <property type="term" value="F:RNA binding"/>
    <property type="evidence" value="ECO:0007669"/>
    <property type="project" value="UniProtKB-UniRule"/>
</dbReference>
<feature type="region of interest" description="Disordered" evidence="5">
    <location>
        <begin position="283"/>
        <end position="331"/>
    </location>
</feature>
<evidence type="ECO:0000256" key="4">
    <source>
        <dbReference type="PROSITE-ProRule" id="PRU00176"/>
    </source>
</evidence>
<keyword evidence="2 4" id="KW-0694">RNA-binding</keyword>
<dbReference type="EMBL" id="GGEC01022279">
    <property type="protein sequence ID" value="MBX02763.1"/>
    <property type="molecule type" value="Transcribed_RNA"/>
</dbReference>
<proteinExistence type="predicted"/>